<evidence type="ECO:0008006" key="6">
    <source>
        <dbReference type="Google" id="ProtNLM"/>
    </source>
</evidence>
<evidence type="ECO:0000313" key="5">
    <source>
        <dbReference type="Proteomes" id="UP000321224"/>
    </source>
</evidence>
<keyword evidence="4" id="KW-1185">Reference proteome</keyword>
<dbReference type="AlphaFoldDB" id="A0A511HP57"/>
<sequence length="202" mass="22108">MSSPRGYDPKSPPAGPPPKRKRGRPAKWNGPASTLTFAIHQEVCTRLKAGATKRMAAALAGTTEVRLQGWLRRGREAIEQGKRSRYTELVHDVERAEAEYQMGLVELSNAAIIDKTMNDKPIRWRLSVAAPKDFTVPREAPVAAGNGLGPLFDLVTPEQARSRLDERLARFLVEHDKEEAAMAEPPPSEDAAEATAEDSDGS</sequence>
<accession>A0A511HP57</accession>
<gene>
    <name evidence="2" type="ORF">MVI01_71520</name>
    <name evidence="3" type="ORF">SAMN04488504_109284</name>
</gene>
<evidence type="ECO:0000313" key="3">
    <source>
        <dbReference type="EMBL" id="SDE65319.1"/>
    </source>
</evidence>
<dbReference type="Proteomes" id="UP000198717">
    <property type="component" value="Unassembled WGS sequence"/>
</dbReference>
<name>A0A511HP57_9BACT</name>
<dbReference type="EMBL" id="BJVY01000071">
    <property type="protein sequence ID" value="GEL75368.1"/>
    <property type="molecule type" value="Genomic_DNA"/>
</dbReference>
<dbReference type="Proteomes" id="UP000321224">
    <property type="component" value="Unassembled WGS sequence"/>
</dbReference>
<reference evidence="3 4" key="1">
    <citation type="submission" date="2016-10" db="EMBL/GenBank/DDBJ databases">
        <authorList>
            <person name="Varghese N."/>
            <person name="Submissions S."/>
        </authorList>
    </citation>
    <scope>NUCLEOTIDE SEQUENCE [LARGE SCALE GENOMIC DNA]</scope>
    <source>
        <strain evidence="3 4">DSM 2260</strain>
    </source>
</reference>
<dbReference type="EMBL" id="FNAJ01000009">
    <property type="protein sequence ID" value="SDE65319.1"/>
    <property type="molecule type" value="Genomic_DNA"/>
</dbReference>
<protein>
    <recommendedName>
        <fullName evidence="6">Terminase</fullName>
    </recommendedName>
</protein>
<organism evidence="2 5">
    <name type="scientific">Myxococcus virescens</name>
    <dbReference type="NCBI Taxonomy" id="83456"/>
    <lineage>
        <taxon>Bacteria</taxon>
        <taxon>Pseudomonadati</taxon>
        <taxon>Myxococcota</taxon>
        <taxon>Myxococcia</taxon>
        <taxon>Myxococcales</taxon>
        <taxon>Cystobacterineae</taxon>
        <taxon>Myxococcaceae</taxon>
        <taxon>Myxococcus</taxon>
    </lineage>
</organism>
<comment type="caution">
    <text evidence="2">The sequence shown here is derived from an EMBL/GenBank/DDBJ whole genome shotgun (WGS) entry which is preliminary data.</text>
</comment>
<evidence type="ECO:0000256" key="1">
    <source>
        <dbReference type="SAM" id="MobiDB-lite"/>
    </source>
</evidence>
<evidence type="ECO:0000313" key="4">
    <source>
        <dbReference type="Proteomes" id="UP000198717"/>
    </source>
</evidence>
<feature type="region of interest" description="Disordered" evidence="1">
    <location>
        <begin position="1"/>
        <end position="32"/>
    </location>
</feature>
<feature type="compositionally biased region" description="Acidic residues" evidence="1">
    <location>
        <begin position="190"/>
        <end position="202"/>
    </location>
</feature>
<proteinExistence type="predicted"/>
<evidence type="ECO:0000313" key="2">
    <source>
        <dbReference type="EMBL" id="GEL75368.1"/>
    </source>
</evidence>
<feature type="region of interest" description="Disordered" evidence="1">
    <location>
        <begin position="176"/>
        <end position="202"/>
    </location>
</feature>
<dbReference type="RefSeq" id="WP_090492052.1">
    <property type="nucleotide sequence ID" value="NZ_BJVY01000071.1"/>
</dbReference>
<reference evidence="2 5" key="2">
    <citation type="submission" date="2019-07" db="EMBL/GenBank/DDBJ databases">
        <title>Whole genome shotgun sequence of Myxococcus virescens NBRC 100334.</title>
        <authorList>
            <person name="Hosoyama A."/>
            <person name="Uohara A."/>
            <person name="Ohji S."/>
            <person name="Ichikawa N."/>
        </authorList>
    </citation>
    <scope>NUCLEOTIDE SEQUENCE [LARGE SCALE GENOMIC DNA]</scope>
    <source>
        <strain evidence="2 5">NBRC 100334</strain>
    </source>
</reference>